<dbReference type="PANTHER" id="PTHR40446">
    <property type="entry name" value="N-ACETYLGLUCOSAMINE-1-PHOSPHODIESTER ALPHA-N-ACETYLGLUCOSAMINIDASE"/>
    <property type="match status" value="1"/>
</dbReference>
<dbReference type="PANTHER" id="PTHR40446:SF2">
    <property type="entry name" value="N-ACETYLGLUCOSAMINE-1-PHOSPHODIESTER ALPHA-N-ACETYLGLUCOSAMINIDASE"/>
    <property type="match status" value="1"/>
</dbReference>
<evidence type="ECO:0000313" key="4">
    <source>
        <dbReference type="Proteomes" id="UP000678016"/>
    </source>
</evidence>
<accession>A0ABX8BZX0</accession>
<dbReference type="InterPro" id="IPR018711">
    <property type="entry name" value="NAGPA"/>
</dbReference>
<feature type="region of interest" description="Disordered" evidence="1">
    <location>
        <begin position="567"/>
        <end position="603"/>
    </location>
</feature>
<dbReference type="Pfam" id="PF09992">
    <property type="entry name" value="NAGPA"/>
    <property type="match status" value="1"/>
</dbReference>
<dbReference type="EMBL" id="CP074132">
    <property type="protein sequence ID" value="QUX27603.1"/>
    <property type="molecule type" value="Genomic_DNA"/>
</dbReference>
<keyword evidence="4" id="KW-1185">Reference proteome</keyword>
<evidence type="ECO:0000259" key="2">
    <source>
        <dbReference type="Pfam" id="PF09992"/>
    </source>
</evidence>
<evidence type="ECO:0000256" key="1">
    <source>
        <dbReference type="SAM" id="MobiDB-lite"/>
    </source>
</evidence>
<gene>
    <name evidence="3" type="ORF">KGD83_20165</name>
</gene>
<feature type="compositionally biased region" description="Gly residues" evidence="1">
    <location>
        <begin position="589"/>
        <end position="601"/>
    </location>
</feature>
<keyword evidence="3" id="KW-0326">Glycosidase</keyword>
<feature type="region of interest" description="Disordered" evidence="1">
    <location>
        <begin position="366"/>
        <end position="388"/>
    </location>
</feature>
<dbReference type="GO" id="GO:0016798">
    <property type="term" value="F:hydrolase activity, acting on glycosyl bonds"/>
    <property type="evidence" value="ECO:0007669"/>
    <property type="project" value="UniProtKB-KW"/>
</dbReference>
<name>A0ABX8BZX0_9ACTN</name>
<evidence type="ECO:0000313" key="3">
    <source>
        <dbReference type="EMBL" id="QUX27603.1"/>
    </source>
</evidence>
<proteinExistence type="predicted"/>
<protein>
    <submittedName>
        <fullName evidence="3">Phosphodiester glycosidase family protein</fullName>
    </submittedName>
</protein>
<keyword evidence="3" id="KW-0378">Hydrolase</keyword>
<feature type="domain" description="Phosphodiester glycosidase" evidence="2">
    <location>
        <begin position="228"/>
        <end position="399"/>
    </location>
</feature>
<dbReference type="Proteomes" id="UP000678016">
    <property type="component" value="Chromosome"/>
</dbReference>
<feature type="compositionally biased region" description="Basic and acidic residues" evidence="1">
    <location>
        <begin position="567"/>
        <end position="579"/>
    </location>
</feature>
<sequence>MNLSRPRPPGPVRSAALPVIAVLVAPMVLAAPSSRVTADVTAPAGGIAGAVEERIAAGVDLASGPLPGTGDGGEQFASLLTVDLTEGVGVEYVDGGGLTSPATVADMVAAAELPEGSTVVAAVNGGYFDIGATQAPLGAGMSDGRLLTSPDPGFANAAVIDAEGRGSVRQVAFDGTASLPSGDLDLDALNTSAVPADGLGLYTSDWGDHPRAHVVYEPGADPEDAAVAEAVISEGAVERVSDTPGSGPIEEDEQVLVARGSAAERIADLSEGEPVEVEHTLTAEGAEPRVVVGGRHVLVRDGEPVPVEDDSRAPRTAIGFSEDGEVMHVVTADGRNSGHAGSTLAEVAELLAASGAEQALELDGGGSSTLLVREPGGTGPVLRNRAGDQLREVPDGLIFTAPEGSARTSGLWLRPALEPRPAHGSPVPPQADPRRVFTGMHRTLAATGHDEAFGPSGPGAPHSPDDRTDELELSAPSGHGEGPRFVAADPGPVTVTGRAGRVRDTVDLEVLPAPDTLLAAPRHLGMASTEDTASFVLTGVTGDGRRAPVEPVDARVEAVPDLVEVTDRGDGGFEVRPRAGEGTAAGERTGTGEGTGPGEGSGVLTVTAGGVSTRIPFSIGTRTTPLADFEDAREWTARSARGGAEVRPVAGRDGPGLALAYDFTRDIRTRTASAHPPEPLALDRQAFAFTVGVRGDGNGARLMLSLTDAHGVGHSLEGPAVDWEGWRDVRLEVPEDVGHPVTVSRVYLLEEDPSRAYAGEVVLDGLTARTTTGS</sequence>
<organism evidence="3 4">
    <name type="scientific">Nocardiopsis akebiae</name>
    <dbReference type="NCBI Taxonomy" id="2831968"/>
    <lineage>
        <taxon>Bacteria</taxon>
        <taxon>Bacillati</taxon>
        <taxon>Actinomycetota</taxon>
        <taxon>Actinomycetes</taxon>
        <taxon>Streptosporangiales</taxon>
        <taxon>Nocardiopsidaceae</taxon>
        <taxon>Nocardiopsis</taxon>
    </lineage>
</organism>
<reference evidence="4" key="1">
    <citation type="submission" date="2021-05" db="EMBL/GenBank/DDBJ databases">
        <title>Direct Submission.</title>
        <authorList>
            <person name="Li K."/>
            <person name="Gao J."/>
        </authorList>
    </citation>
    <scope>NUCLEOTIDE SEQUENCE [LARGE SCALE GENOMIC DNA]</scope>
    <source>
        <strain evidence="4">HDS12</strain>
    </source>
</reference>
<feature type="region of interest" description="Disordered" evidence="1">
    <location>
        <begin position="448"/>
        <end position="500"/>
    </location>
</feature>